<reference evidence="3" key="1">
    <citation type="submission" date="2016-11" db="UniProtKB">
        <authorList>
            <consortium name="WormBaseParasite"/>
        </authorList>
    </citation>
    <scope>IDENTIFICATION</scope>
</reference>
<evidence type="ECO:0000313" key="2">
    <source>
        <dbReference type="Proteomes" id="UP000095280"/>
    </source>
</evidence>
<accession>A0A1I8F7L3</accession>
<keyword evidence="2" id="KW-1185">Reference proteome</keyword>
<dbReference type="WBParaSite" id="maker-unitig_23579-snap-gene-0.2-mRNA-1">
    <property type="protein sequence ID" value="maker-unitig_23579-snap-gene-0.2-mRNA-1"/>
    <property type="gene ID" value="maker-unitig_23579-snap-gene-0.2"/>
</dbReference>
<dbReference type="AlphaFoldDB" id="A0A1I8F7L3"/>
<protein>
    <submittedName>
        <fullName evidence="3">Secreted protein</fullName>
    </submittedName>
</protein>
<dbReference type="Proteomes" id="UP000095280">
    <property type="component" value="Unplaced"/>
</dbReference>
<feature type="region of interest" description="Disordered" evidence="1">
    <location>
        <begin position="14"/>
        <end position="41"/>
    </location>
</feature>
<evidence type="ECO:0000313" key="3">
    <source>
        <dbReference type="WBParaSite" id="maker-unitig_23579-snap-gene-0.2-mRNA-1"/>
    </source>
</evidence>
<sequence>LLRRPPARRRCRHRLGRRAPRRPPAGAVVTGSRHRGTDRGGGQLAARILPADPVATGAGPTCQASLSQRAAGCYGNGKLFRRSAGLPLLLTSVLLFGRVRRPVVGAAAGPDGGPALLRCVESATADKATARTRPKAAQSGCWASPAAITPTEFFSLILGCSAASSEWLCAAPIQQRAKFIAHQATVPVPVFPVAAIRRILRPPCWTMSSRLPAALVTLLSSPVYAIRLMAAKSL</sequence>
<organism evidence="2 3">
    <name type="scientific">Macrostomum lignano</name>
    <dbReference type="NCBI Taxonomy" id="282301"/>
    <lineage>
        <taxon>Eukaryota</taxon>
        <taxon>Metazoa</taxon>
        <taxon>Spiralia</taxon>
        <taxon>Lophotrochozoa</taxon>
        <taxon>Platyhelminthes</taxon>
        <taxon>Rhabditophora</taxon>
        <taxon>Macrostomorpha</taxon>
        <taxon>Macrostomida</taxon>
        <taxon>Macrostomidae</taxon>
        <taxon>Macrostomum</taxon>
    </lineage>
</organism>
<proteinExistence type="predicted"/>
<evidence type="ECO:0000256" key="1">
    <source>
        <dbReference type="SAM" id="MobiDB-lite"/>
    </source>
</evidence>
<name>A0A1I8F7L3_9PLAT</name>